<keyword evidence="2" id="KW-1185">Reference proteome</keyword>
<accession>A0A927MNI4</accession>
<reference evidence="1" key="1">
    <citation type="submission" date="2020-10" db="EMBL/GenBank/DDBJ databases">
        <title>Sequencing the genomes of 1000 actinobacteria strains.</title>
        <authorList>
            <person name="Klenk H.-P."/>
        </authorList>
    </citation>
    <scope>NUCLEOTIDE SEQUENCE</scope>
    <source>
        <strain evidence="1">DSM 45354</strain>
    </source>
</reference>
<sequence>MTGDLDLVEQLLDENLAPADLREGKLSLGQLSFSYPDADAERRAGRPLTDSEWARVRRERLKGFGIQLTMRGVTFTQQPIDLDKGNFEFAMQGWSG</sequence>
<name>A0A927MNI4_9ACTN</name>
<comment type="caution">
    <text evidence="1">The sequence shown here is derived from an EMBL/GenBank/DDBJ whole genome shotgun (WGS) entry which is preliminary data.</text>
</comment>
<dbReference type="RefSeq" id="WP_192748630.1">
    <property type="nucleotide sequence ID" value="NZ_BAABJL010000102.1"/>
</dbReference>
<evidence type="ECO:0000313" key="2">
    <source>
        <dbReference type="Proteomes" id="UP000638648"/>
    </source>
</evidence>
<organism evidence="1 2">
    <name type="scientific">Actinopolymorpha pittospori</name>
    <dbReference type="NCBI Taxonomy" id="648752"/>
    <lineage>
        <taxon>Bacteria</taxon>
        <taxon>Bacillati</taxon>
        <taxon>Actinomycetota</taxon>
        <taxon>Actinomycetes</taxon>
        <taxon>Propionibacteriales</taxon>
        <taxon>Actinopolymorphaceae</taxon>
        <taxon>Actinopolymorpha</taxon>
    </lineage>
</organism>
<protein>
    <submittedName>
        <fullName evidence="1">ABC-type oligopeptide transport system substrate-binding subunit</fullName>
    </submittedName>
</protein>
<dbReference type="Proteomes" id="UP000638648">
    <property type="component" value="Unassembled WGS sequence"/>
</dbReference>
<gene>
    <name evidence="1" type="ORF">HEB94_000798</name>
</gene>
<dbReference type="EMBL" id="JADBEM010000001">
    <property type="protein sequence ID" value="MBE1603950.1"/>
    <property type="molecule type" value="Genomic_DNA"/>
</dbReference>
<evidence type="ECO:0000313" key="1">
    <source>
        <dbReference type="EMBL" id="MBE1603950.1"/>
    </source>
</evidence>
<proteinExistence type="predicted"/>
<dbReference type="AlphaFoldDB" id="A0A927MNI4"/>